<dbReference type="PANTHER" id="PTHR21700:SF30">
    <property type="entry name" value="TRANSTHYRETIN-LIKE FAMILY PROTEIN"/>
    <property type="match status" value="1"/>
</dbReference>
<evidence type="ECO:0000256" key="1">
    <source>
        <dbReference type="ARBA" id="ARBA00004613"/>
    </source>
</evidence>
<keyword evidence="4 5" id="KW-0732">Signal</keyword>
<dbReference type="Pfam" id="PF01060">
    <property type="entry name" value="TTR-52"/>
    <property type="match status" value="1"/>
</dbReference>
<keyword evidence="7" id="KW-1185">Reference proteome</keyword>
<dbReference type="Gene3D" id="2.60.40.3330">
    <property type="match status" value="1"/>
</dbReference>
<dbReference type="AlphaFoldDB" id="A0A9P1N1C0"/>
<dbReference type="Proteomes" id="UP001152747">
    <property type="component" value="Unassembled WGS sequence"/>
</dbReference>
<dbReference type="InterPro" id="IPR001534">
    <property type="entry name" value="Transthyretin-like"/>
</dbReference>
<reference evidence="6" key="1">
    <citation type="submission" date="2022-11" db="EMBL/GenBank/DDBJ databases">
        <authorList>
            <person name="Kikuchi T."/>
        </authorList>
    </citation>
    <scope>NUCLEOTIDE SEQUENCE</scope>
    <source>
        <strain evidence="6">PS1010</strain>
    </source>
</reference>
<protein>
    <recommendedName>
        <fullName evidence="8">Transthyretin-like family protein</fullName>
    </recommendedName>
</protein>
<evidence type="ECO:0008006" key="8">
    <source>
        <dbReference type="Google" id="ProtNLM"/>
    </source>
</evidence>
<dbReference type="InterPro" id="IPR038479">
    <property type="entry name" value="Transthyretin-like_sf"/>
</dbReference>
<feature type="chain" id="PRO_5040404532" description="Transthyretin-like family protein" evidence="5">
    <location>
        <begin position="16"/>
        <end position="153"/>
    </location>
</feature>
<evidence type="ECO:0000256" key="5">
    <source>
        <dbReference type="SAM" id="SignalP"/>
    </source>
</evidence>
<dbReference type="GO" id="GO:0005576">
    <property type="term" value="C:extracellular region"/>
    <property type="evidence" value="ECO:0007669"/>
    <property type="project" value="UniProtKB-SubCell"/>
</dbReference>
<keyword evidence="3" id="KW-0964">Secreted</keyword>
<evidence type="ECO:0000256" key="4">
    <source>
        <dbReference type="ARBA" id="ARBA00022729"/>
    </source>
</evidence>
<organism evidence="6 7">
    <name type="scientific">Caenorhabditis angaria</name>
    <dbReference type="NCBI Taxonomy" id="860376"/>
    <lineage>
        <taxon>Eukaryota</taxon>
        <taxon>Metazoa</taxon>
        <taxon>Ecdysozoa</taxon>
        <taxon>Nematoda</taxon>
        <taxon>Chromadorea</taxon>
        <taxon>Rhabditida</taxon>
        <taxon>Rhabditina</taxon>
        <taxon>Rhabditomorpha</taxon>
        <taxon>Rhabditoidea</taxon>
        <taxon>Rhabditidae</taxon>
        <taxon>Peloderinae</taxon>
        <taxon>Caenorhabditis</taxon>
    </lineage>
</organism>
<gene>
    <name evidence="6" type="ORF">CAMP_LOCUS9989</name>
</gene>
<comment type="subcellular location">
    <subcellularLocation>
        <location evidence="1">Secreted</location>
    </subcellularLocation>
</comment>
<proteinExistence type="inferred from homology"/>
<accession>A0A9P1N1C0</accession>
<feature type="signal peptide" evidence="5">
    <location>
        <begin position="1"/>
        <end position="15"/>
    </location>
</feature>
<dbReference type="EMBL" id="CANHGI010000004">
    <property type="protein sequence ID" value="CAI5447352.1"/>
    <property type="molecule type" value="Genomic_DNA"/>
</dbReference>
<name>A0A9P1N1C0_9PELO</name>
<dbReference type="OrthoDB" id="5826894at2759"/>
<evidence type="ECO:0000313" key="7">
    <source>
        <dbReference type="Proteomes" id="UP001152747"/>
    </source>
</evidence>
<comment type="similarity">
    <text evidence="2">Belongs to the nematode transthyretin-like family.</text>
</comment>
<dbReference type="PANTHER" id="PTHR21700">
    <property type="entry name" value="TRANSTHYRETIN-LIKE FAMILY PROTEIN-RELATED"/>
    <property type="match status" value="1"/>
</dbReference>
<evidence type="ECO:0000256" key="2">
    <source>
        <dbReference type="ARBA" id="ARBA00010112"/>
    </source>
</evidence>
<sequence>MFLILLAQIVQISASLQKVNISGQVVCEGKPMVAKVFLMEYDFYNWNDILNETTSDNQGNFHVSGEEDETLTIEPFLQVVHTCQTKPNCFRTQQFAIPKYLIGKDRGGFVLEVKKTESWHTNQCNNVLFIWMEMMHQQKPTRRQRGFHKKKIE</sequence>
<dbReference type="GO" id="GO:0009986">
    <property type="term" value="C:cell surface"/>
    <property type="evidence" value="ECO:0007669"/>
    <property type="project" value="InterPro"/>
</dbReference>
<evidence type="ECO:0000313" key="6">
    <source>
        <dbReference type="EMBL" id="CAI5447352.1"/>
    </source>
</evidence>
<comment type="caution">
    <text evidence="6">The sequence shown here is derived from an EMBL/GenBank/DDBJ whole genome shotgun (WGS) entry which is preliminary data.</text>
</comment>
<evidence type="ECO:0000256" key="3">
    <source>
        <dbReference type="ARBA" id="ARBA00022525"/>
    </source>
</evidence>